<evidence type="ECO:0000256" key="4">
    <source>
        <dbReference type="SAM" id="MobiDB-lite"/>
    </source>
</evidence>
<feature type="compositionally biased region" description="Basic residues" evidence="4">
    <location>
        <begin position="1"/>
        <end position="12"/>
    </location>
</feature>
<feature type="compositionally biased region" description="Basic and acidic residues" evidence="4">
    <location>
        <begin position="37"/>
        <end position="46"/>
    </location>
</feature>
<reference evidence="6" key="1">
    <citation type="submission" date="2016-02" db="EMBL/GenBank/DDBJ databases">
        <title>Draft genome sequence of Microdochium bolleyi, a fungal endophyte of beachgrass.</title>
        <authorList>
            <consortium name="DOE Joint Genome Institute"/>
            <person name="David A.S."/>
            <person name="May G."/>
            <person name="Haridas S."/>
            <person name="Lim J."/>
            <person name="Wang M."/>
            <person name="Labutti K."/>
            <person name="Lipzen A."/>
            <person name="Barry K."/>
            <person name="Grigoriev I.V."/>
        </authorList>
    </citation>
    <scope>NUCLEOTIDE SEQUENCE [LARGE SCALE GENOMIC DNA]</scope>
    <source>
        <strain evidence="6">J235TASD1</strain>
    </source>
</reference>
<dbReference type="STRING" id="196109.A0A136JF01"/>
<evidence type="ECO:0000256" key="2">
    <source>
        <dbReference type="ARBA" id="ARBA00023163"/>
    </source>
</evidence>
<dbReference type="Pfam" id="PF00400">
    <property type="entry name" value="WD40"/>
    <property type="match status" value="2"/>
</dbReference>
<keyword evidence="3" id="KW-0539">Nucleus</keyword>
<evidence type="ECO:0000256" key="1">
    <source>
        <dbReference type="ARBA" id="ARBA00004123"/>
    </source>
</evidence>
<dbReference type="OrthoDB" id="529367at2759"/>
<dbReference type="InterPro" id="IPR015943">
    <property type="entry name" value="WD40/YVTN_repeat-like_dom_sf"/>
</dbReference>
<organism evidence="5 6">
    <name type="scientific">Microdochium bolleyi</name>
    <dbReference type="NCBI Taxonomy" id="196109"/>
    <lineage>
        <taxon>Eukaryota</taxon>
        <taxon>Fungi</taxon>
        <taxon>Dikarya</taxon>
        <taxon>Ascomycota</taxon>
        <taxon>Pezizomycotina</taxon>
        <taxon>Sordariomycetes</taxon>
        <taxon>Xylariomycetidae</taxon>
        <taxon>Xylariales</taxon>
        <taxon>Microdochiaceae</taxon>
        <taxon>Microdochium</taxon>
    </lineage>
</organism>
<feature type="region of interest" description="Disordered" evidence="4">
    <location>
        <begin position="737"/>
        <end position="760"/>
    </location>
</feature>
<dbReference type="PANTHER" id="PTHR15052:SF2">
    <property type="entry name" value="GENERAL TRANSCRIPTION FACTOR 3C POLYPEPTIDE 2"/>
    <property type="match status" value="1"/>
</dbReference>
<dbReference type="Gene3D" id="2.130.10.10">
    <property type="entry name" value="YVTN repeat-like/Quinoprotein amine dehydrogenase"/>
    <property type="match status" value="1"/>
</dbReference>
<evidence type="ECO:0000313" key="6">
    <source>
        <dbReference type="Proteomes" id="UP000070501"/>
    </source>
</evidence>
<dbReference type="GO" id="GO:0006383">
    <property type="term" value="P:transcription by RNA polymerase III"/>
    <property type="evidence" value="ECO:0007669"/>
    <property type="project" value="TreeGrafter"/>
</dbReference>
<dbReference type="EMBL" id="KQ964246">
    <property type="protein sequence ID" value="KXJ95717.1"/>
    <property type="molecule type" value="Genomic_DNA"/>
</dbReference>
<keyword evidence="6" id="KW-1185">Reference proteome</keyword>
<dbReference type="InterPro" id="IPR001680">
    <property type="entry name" value="WD40_rpt"/>
</dbReference>
<dbReference type="InterPro" id="IPR052416">
    <property type="entry name" value="GTF3C_component"/>
</dbReference>
<dbReference type="InParanoid" id="A0A136JF01"/>
<evidence type="ECO:0000256" key="3">
    <source>
        <dbReference type="ARBA" id="ARBA00023242"/>
    </source>
</evidence>
<feature type="compositionally biased region" description="Acidic residues" evidence="4">
    <location>
        <begin position="64"/>
        <end position="74"/>
    </location>
</feature>
<comment type="subcellular location">
    <subcellularLocation>
        <location evidence="1">Nucleus</location>
    </subcellularLocation>
</comment>
<keyword evidence="2" id="KW-0804">Transcription</keyword>
<feature type="region of interest" description="Disordered" evidence="4">
    <location>
        <begin position="636"/>
        <end position="672"/>
    </location>
</feature>
<dbReference type="AlphaFoldDB" id="A0A136JF01"/>
<dbReference type="SMART" id="SM00320">
    <property type="entry name" value="WD40"/>
    <property type="match status" value="3"/>
</dbReference>
<proteinExistence type="predicted"/>
<feature type="compositionally biased region" description="Acidic residues" evidence="4">
    <location>
        <begin position="745"/>
        <end position="760"/>
    </location>
</feature>
<dbReference type="PANTHER" id="PTHR15052">
    <property type="entry name" value="RNA POLYMERASE III TRANSCRIPTION INITIATION FACTOR COMPLEX SUBUNIT"/>
    <property type="match status" value="1"/>
</dbReference>
<dbReference type="GO" id="GO:0000127">
    <property type="term" value="C:transcription factor TFIIIC complex"/>
    <property type="evidence" value="ECO:0007669"/>
    <property type="project" value="TreeGrafter"/>
</dbReference>
<feature type="region of interest" description="Disordered" evidence="4">
    <location>
        <begin position="1"/>
        <end position="111"/>
    </location>
</feature>
<accession>A0A136JF01</accession>
<dbReference type="GO" id="GO:0005634">
    <property type="term" value="C:nucleus"/>
    <property type="evidence" value="ECO:0007669"/>
    <property type="project" value="UniProtKB-SubCell"/>
</dbReference>
<evidence type="ECO:0000313" key="5">
    <source>
        <dbReference type="EMBL" id="KXJ95717.1"/>
    </source>
</evidence>
<sequence>MRTRKSNQAKRYRPSDLDPTLASDDEEIVHIAQTARGESEDGYREEEAGESESDAKDAQLDSVETSESEPEPEEPAAPRRAPKPVPPRPRKKEVVSTQPSTTNAVHTVPDYPLDPSAKWTRAYVGPLKRWTRFHDMVILLYGDRDNYRRIVSRITRVWWDFQVLPPRPVLEKHLQLAAAPWVASTVIEEQQRRLKDRLEQYANDPSYMQNSHYMEPDRASSVFLPKPDANLTLLLGEHENQHAYTTKYRHSTFMSESGSPIEHASDAGPNSGGWLLDIGGIVVAMDWASSLGHDDDQLLALSVIPEADQAYQHDLSKAPTPAVQKEGSVQLWRFPAERDGDGIMRPAQRQPQLVHAICSLWGRVAKIQWCPVPIDAGETTALLGVLCADGKLRVVAVRKHANTLTEVFEEVQDAMISIEIPKEHTVAITCFTWVNSNRIAVGCSDGSIGMWSIFPCQQLQRHPVHSSSIIDIASGYPSQPTYIASLPVGGVLTVTDLNRPTAEMSYNANLLVSLQPSLLAWSEVLRGYLSMWPTNFTANSTVSYSGLTTFPQPRHILTVESQVTCLATSPCHPYLLVGASDGSLWSTNVLRKIMGYREKVNKIRILKHEYRPAKAVTNQDPSRGVVRISHGYLPEVNDHPRANFTGKQASESKKSKKKKKGPKSASHDDIEEDGFDAMDEAGAMTFATGPLIIEDPRTRITAIAWNPNAVFSTWAAVSTGSGLIRVIDLGVDGGGIDLESSDSASDLEDEDMPDVNDRDE</sequence>
<dbReference type="SUPFAM" id="SSF50978">
    <property type="entry name" value="WD40 repeat-like"/>
    <property type="match status" value="1"/>
</dbReference>
<dbReference type="InterPro" id="IPR036322">
    <property type="entry name" value="WD40_repeat_dom_sf"/>
</dbReference>
<gene>
    <name evidence="5" type="ORF">Micbo1qcDRAFT_192658</name>
</gene>
<name>A0A136JF01_9PEZI</name>
<protein>
    <submittedName>
        <fullName evidence="5">WD40-repeat-containing domain protein</fullName>
    </submittedName>
</protein>
<dbReference type="Proteomes" id="UP000070501">
    <property type="component" value="Unassembled WGS sequence"/>
</dbReference>